<dbReference type="Proteomes" id="UP000708208">
    <property type="component" value="Unassembled WGS sequence"/>
</dbReference>
<reference evidence="1" key="1">
    <citation type="submission" date="2021-06" db="EMBL/GenBank/DDBJ databases">
        <authorList>
            <person name="Hodson N. C."/>
            <person name="Mongue J. A."/>
            <person name="Jaron S. K."/>
        </authorList>
    </citation>
    <scope>NUCLEOTIDE SEQUENCE</scope>
</reference>
<keyword evidence="2" id="KW-1185">Reference proteome</keyword>
<dbReference type="AlphaFoldDB" id="A0A8J2JPP4"/>
<dbReference type="EMBL" id="CAJVCH010095131">
    <property type="protein sequence ID" value="CAG7723058.1"/>
    <property type="molecule type" value="Genomic_DNA"/>
</dbReference>
<protein>
    <submittedName>
        <fullName evidence="1">Uncharacterized protein</fullName>
    </submittedName>
</protein>
<evidence type="ECO:0000313" key="1">
    <source>
        <dbReference type="EMBL" id="CAG7723058.1"/>
    </source>
</evidence>
<accession>A0A8J2JPP4</accession>
<name>A0A8J2JPP4_9HEXA</name>
<organism evidence="1 2">
    <name type="scientific">Allacma fusca</name>
    <dbReference type="NCBI Taxonomy" id="39272"/>
    <lineage>
        <taxon>Eukaryota</taxon>
        <taxon>Metazoa</taxon>
        <taxon>Ecdysozoa</taxon>
        <taxon>Arthropoda</taxon>
        <taxon>Hexapoda</taxon>
        <taxon>Collembola</taxon>
        <taxon>Symphypleona</taxon>
        <taxon>Sminthuridae</taxon>
        <taxon>Allacma</taxon>
    </lineage>
</organism>
<comment type="caution">
    <text evidence="1">The sequence shown here is derived from an EMBL/GenBank/DDBJ whole genome shotgun (WGS) entry which is preliminary data.</text>
</comment>
<proteinExistence type="predicted"/>
<evidence type="ECO:0000313" key="2">
    <source>
        <dbReference type="Proteomes" id="UP000708208"/>
    </source>
</evidence>
<sequence length="75" mass="8718">MFCQKQTTCGMFPKQVTFCFVIGLEPSDKGYQNRTRTTGQISNLRDLENFSKFTLGEKRRIDNILVYDTKEGERS</sequence>
<gene>
    <name evidence="1" type="ORF">AFUS01_LOCUS12165</name>
</gene>